<proteinExistence type="predicted"/>
<evidence type="ECO:0000259" key="1">
    <source>
        <dbReference type="Pfam" id="PF09832"/>
    </source>
</evidence>
<evidence type="ECO:0000313" key="2">
    <source>
        <dbReference type="EMBL" id="MDN4014972.1"/>
    </source>
</evidence>
<sequence>MRKIILLPMILFCINSYSQTKQDKIKELISLNGTFPIYKEVEKNIIADYKKKYNHVPESAWKSIERKVNIDDLLNKVINIYDSRFSEKEIEELLAFYKTEVGKKLIQNSFDMITEIQNESKNWGMSVMQTVNADLESSGYLQSPPPPMPSSDK</sequence>
<dbReference type="RefSeq" id="WP_214588517.1">
    <property type="nucleotide sequence ID" value="NZ_JAUHGV010000043.1"/>
</dbReference>
<dbReference type="InterPro" id="IPR018637">
    <property type="entry name" value="DUF2059"/>
</dbReference>
<gene>
    <name evidence="2" type="ORF">QX233_21105</name>
</gene>
<feature type="domain" description="DUF2059" evidence="1">
    <location>
        <begin position="72"/>
        <end position="129"/>
    </location>
</feature>
<dbReference type="AlphaFoldDB" id="A0AAJ1R839"/>
<dbReference type="Pfam" id="PF09832">
    <property type="entry name" value="DUF2059"/>
    <property type="match status" value="1"/>
</dbReference>
<accession>A0AAJ1R839</accession>
<dbReference type="Proteomes" id="UP001225933">
    <property type="component" value="Unassembled WGS sequence"/>
</dbReference>
<reference evidence="2" key="1">
    <citation type="submission" date="2023-06" db="EMBL/GenBank/DDBJ databases">
        <title>Two Chryseobacterium gambrini strains from China.</title>
        <authorList>
            <person name="Zeng J."/>
            <person name="Wu Y."/>
        </authorList>
    </citation>
    <scope>NUCLEOTIDE SEQUENCE</scope>
    <source>
        <strain evidence="2">SQ219</strain>
    </source>
</reference>
<name>A0AAJ1R839_9FLAO</name>
<comment type="caution">
    <text evidence="2">The sequence shown here is derived from an EMBL/GenBank/DDBJ whole genome shotgun (WGS) entry which is preliminary data.</text>
</comment>
<protein>
    <submittedName>
        <fullName evidence="2">DUF2059 domain-containing protein</fullName>
    </submittedName>
</protein>
<organism evidence="2 3">
    <name type="scientific">Chryseobacterium gambrini</name>
    <dbReference type="NCBI Taxonomy" id="373672"/>
    <lineage>
        <taxon>Bacteria</taxon>
        <taxon>Pseudomonadati</taxon>
        <taxon>Bacteroidota</taxon>
        <taxon>Flavobacteriia</taxon>
        <taxon>Flavobacteriales</taxon>
        <taxon>Weeksellaceae</taxon>
        <taxon>Chryseobacterium group</taxon>
        <taxon>Chryseobacterium</taxon>
    </lineage>
</organism>
<dbReference type="EMBL" id="JAUHGV010000043">
    <property type="protein sequence ID" value="MDN4014972.1"/>
    <property type="molecule type" value="Genomic_DNA"/>
</dbReference>
<evidence type="ECO:0000313" key="3">
    <source>
        <dbReference type="Proteomes" id="UP001225933"/>
    </source>
</evidence>